<keyword evidence="2" id="KW-1185">Reference proteome</keyword>
<comment type="caution">
    <text evidence="1">The sequence shown here is derived from an EMBL/GenBank/DDBJ whole genome shotgun (WGS) entry which is preliminary data.</text>
</comment>
<dbReference type="EMBL" id="JAJEQM010000028">
    <property type="protein sequence ID" value="MCC2211817.1"/>
    <property type="molecule type" value="Genomic_DNA"/>
</dbReference>
<organism evidence="1 2">
    <name type="scientific">Hominilimicola fabiformis</name>
    <dbReference type="NCBI Taxonomy" id="2885356"/>
    <lineage>
        <taxon>Bacteria</taxon>
        <taxon>Bacillati</taxon>
        <taxon>Bacillota</taxon>
        <taxon>Clostridia</taxon>
        <taxon>Eubacteriales</taxon>
        <taxon>Oscillospiraceae</taxon>
        <taxon>Hominilimicola</taxon>
    </lineage>
</organism>
<dbReference type="AlphaFoldDB" id="A0AAE3E1J1"/>
<name>A0AAE3E1J1_9FIRM</name>
<proteinExistence type="predicted"/>
<dbReference type="Proteomes" id="UP001198242">
    <property type="component" value="Unassembled WGS sequence"/>
</dbReference>
<reference evidence="1 2" key="1">
    <citation type="submission" date="2021-10" db="EMBL/GenBank/DDBJ databases">
        <title>Anaerobic single-cell dispensing facilitates the cultivation of human gut bacteria.</title>
        <authorList>
            <person name="Afrizal A."/>
        </authorList>
    </citation>
    <scope>NUCLEOTIDE SEQUENCE [LARGE SCALE GENOMIC DNA]</scope>
    <source>
        <strain evidence="1 2">CLA-AA-H232</strain>
    </source>
</reference>
<protein>
    <submittedName>
        <fullName evidence="1">Uncharacterized protein</fullName>
    </submittedName>
</protein>
<evidence type="ECO:0000313" key="2">
    <source>
        <dbReference type="Proteomes" id="UP001198242"/>
    </source>
</evidence>
<evidence type="ECO:0000313" key="1">
    <source>
        <dbReference type="EMBL" id="MCC2211817.1"/>
    </source>
</evidence>
<sequence>MDTSETKEIFFNRAEVEKAEHINCDNCFDPVVFMLKDKEHEFSIGLETILKCLFFAVEKGDLPKLPSSWLKQVHQYYRTTLANEEDICYYDYEYYNKK</sequence>
<accession>A0AAE3E1J1</accession>
<dbReference type="RefSeq" id="WP_022231167.1">
    <property type="nucleotide sequence ID" value="NZ_JAJEQM010000028.1"/>
</dbReference>
<gene>
    <name evidence="1" type="ORF">LKE05_13610</name>
</gene>